<gene>
    <name evidence="1" type="ORF">UFOVP496_6</name>
</gene>
<protein>
    <submittedName>
        <fullName evidence="1">Uncharacterized protein</fullName>
    </submittedName>
</protein>
<name>A0A6J5MNU9_9CAUD</name>
<accession>A0A6J5MNU9</accession>
<reference evidence="1" key="1">
    <citation type="submission" date="2020-04" db="EMBL/GenBank/DDBJ databases">
        <authorList>
            <person name="Chiriac C."/>
            <person name="Salcher M."/>
            <person name="Ghai R."/>
            <person name="Kavagutti S V."/>
        </authorList>
    </citation>
    <scope>NUCLEOTIDE SEQUENCE</scope>
</reference>
<evidence type="ECO:0000313" key="1">
    <source>
        <dbReference type="EMBL" id="CAB4146740.1"/>
    </source>
</evidence>
<organism evidence="1">
    <name type="scientific">uncultured Caudovirales phage</name>
    <dbReference type="NCBI Taxonomy" id="2100421"/>
    <lineage>
        <taxon>Viruses</taxon>
        <taxon>Duplodnaviria</taxon>
        <taxon>Heunggongvirae</taxon>
        <taxon>Uroviricota</taxon>
        <taxon>Caudoviricetes</taxon>
        <taxon>Peduoviridae</taxon>
        <taxon>Maltschvirus</taxon>
        <taxon>Maltschvirus maltsch</taxon>
    </lineage>
</organism>
<proteinExistence type="predicted"/>
<dbReference type="EMBL" id="LR796472">
    <property type="protein sequence ID" value="CAB4146740.1"/>
    <property type="molecule type" value="Genomic_DNA"/>
</dbReference>
<sequence length="131" mass="14237">MAKNNRKISEMTSDYNEVANPMREVVRATSNVALANLMSRCDTLADTDAMTAAIEGGDTIERQVRAIRSCTLFAVEIGAISPDQLQVLNTIRAYARIRAYGLMSEIDSADMQKAIRSGAYSGSTALSELLK</sequence>